<comment type="caution">
    <text evidence="7">The sequence shown here is derived from an EMBL/GenBank/DDBJ whole genome shotgun (WGS) entry which is preliminary data.</text>
</comment>
<evidence type="ECO:0000256" key="4">
    <source>
        <dbReference type="PIRNR" id="PIRNR011789"/>
    </source>
</evidence>
<dbReference type="PANTHER" id="PTHR21227:SF0">
    <property type="entry name" value="TRNA-SPLICING ENDONUCLEASE SUBUNIT SEN2"/>
    <property type="match status" value="1"/>
</dbReference>
<dbReference type="Proteomes" id="UP001521222">
    <property type="component" value="Unassembled WGS sequence"/>
</dbReference>
<dbReference type="InterPro" id="IPR036167">
    <property type="entry name" value="tRNA_intron_Endo_cat-like_sf"/>
</dbReference>
<dbReference type="Pfam" id="PF01974">
    <property type="entry name" value="tRNA_int_endo"/>
    <property type="match status" value="1"/>
</dbReference>
<keyword evidence="7" id="KW-0378">Hydrolase</keyword>
<evidence type="ECO:0000256" key="2">
    <source>
        <dbReference type="ARBA" id="ARBA00022694"/>
    </source>
</evidence>
<dbReference type="Gene3D" id="3.40.1350.10">
    <property type="match status" value="1"/>
</dbReference>
<dbReference type="InterPro" id="IPR006677">
    <property type="entry name" value="tRNA_intron_Endonuc_cat-like"/>
</dbReference>
<evidence type="ECO:0000256" key="1">
    <source>
        <dbReference type="ARBA" id="ARBA00008078"/>
    </source>
</evidence>
<keyword evidence="7" id="KW-0255">Endonuclease</keyword>
<gene>
    <name evidence="7" type="primary">SEN2</name>
    <name evidence="7" type="ORF">SLS59_009453</name>
</gene>
<evidence type="ECO:0000259" key="6">
    <source>
        <dbReference type="Pfam" id="PF01974"/>
    </source>
</evidence>
<dbReference type="SUPFAM" id="SSF53032">
    <property type="entry name" value="tRNA-intron endonuclease catalytic domain-like"/>
    <property type="match status" value="1"/>
</dbReference>
<dbReference type="PIRSF" id="PIRSF011789">
    <property type="entry name" value="tRNA_splic_SEN2"/>
    <property type="match status" value="1"/>
</dbReference>
<sequence length="483" mass="54029">MATETVASGPASTQAEPAKVDAAAPNGQKTAGSGPRKPRQKRPNYNEIHVKPLPLDVHPLPAFIPHNPLSIVRIAITLLSHSFRPPNSHKLVHRAYFSEDTQSIHVTDAESIRALWEQGFWGKGSLSRSEPQWLLAERRRRGIEAATASTQVTQARREERRQFKLERAKAQREAIEEQLRQEGKLGADATVNDLVEDGVVSESPRGTIYTPEAGDVVGPAGDAIAAEVNKSFADGDLASGESGTGTDAAEEIKDIEHLQLTPEEAFYLTYVLGALDIVDGNFFGGITSLPALPAWYLLRLYSAYALSPISDTAIIGLKKAFQYRERLAQKTAALPPTQQIAPDNSFLLKYVVYHHFRSLGWVVRPGIKFAVDYLLYLRGPAFHHAEFGVQIVPSYSHPYWSETPERIEYRKEKESKDWWWFHRVNRVQTAVMKTLVLVYVEVPPPWDGDAKQDAFGVDIGKVLKSYSVREVVFKRWSPSRNRD</sequence>
<feature type="region of interest" description="Disordered" evidence="5">
    <location>
        <begin position="1"/>
        <end position="43"/>
    </location>
</feature>
<dbReference type="GO" id="GO:0004519">
    <property type="term" value="F:endonuclease activity"/>
    <property type="evidence" value="ECO:0007669"/>
    <property type="project" value="UniProtKB-KW"/>
</dbReference>
<dbReference type="PANTHER" id="PTHR21227">
    <property type="entry name" value="TRNA-SPLICING ENDONUCLEASE SUBUNIT SEN2"/>
    <property type="match status" value="1"/>
</dbReference>
<keyword evidence="3 4" id="KW-0456">Lyase</keyword>
<comment type="similarity">
    <text evidence="1 4">Belongs to the tRNA-intron endonuclease family.</text>
</comment>
<comment type="function">
    <text evidence="4">Constitutes one of the two catalytic subunit of the tRNA-splicing endonuclease complex, a complex responsible for identification and cleavage of the splice sites in pre-tRNA. It cleaves pre-tRNA at the 5'- and 3'-splice sites to release the intron. The products are an intron and two tRNA half-molecules bearing 2',3'-cyclic phosphate and 5'-OH termini. There are no conserved sequences at the splice sites, but the intron is invariably located at the same site in the gene, placing the splice sites an invariant distance from the constant structural features of the tRNA body.</text>
</comment>
<organism evidence="7 8">
    <name type="scientific">Nothophoma quercina</name>
    <dbReference type="NCBI Taxonomy" id="749835"/>
    <lineage>
        <taxon>Eukaryota</taxon>
        <taxon>Fungi</taxon>
        <taxon>Dikarya</taxon>
        <taxon>Ascomycota</taxon>
        <taxon>Pezizomycotina</taxon>
        <taxon>Dothideomycetes</taxon>
        <taxon>Pleosporomycetidae</taxon>
        <taxon>Pleosporales</taxon>
        <taxon>Pleosporineae</taxon>
        <taxon>Didymellaceae</taxon>
        <taxon>Nothophoma</taxon>
    </lineage>
</organism>
<dbReference type="EMBL" id="JAKIXB020000043">
    <property type="protein sequence ID" value="KAL1592983.1"/>
    <property type="molecule type" value="Genomic_DNA"/>
</dbReference>
<accession>A0ABR3QLZ1</accession>
<dbReference type="InterPro" id="IPR011856">
    <property type="entry name" value="tRNA_endonuc-like_dom_sf"/>
</dbReference>
<evidence type="ECO:0000256" key="5">
    <source>
        <dbReference type="SAM" id="MobiDB-lite"/>
    </source>
</evidence>
<dbReference type="CDD" id="cd22363">
    <property type="entry name" value="tRNA-intron_lyase_C"/>
    <property type="match status" value="1"/>
</dbReference>
<evidence type="ECO:0000313" key="8">
    <source>
        <dbReference type="Proteomes" id="UP001521222"/>
    </source>
</evidence>
<name>A0ABR3QLZ1_9PLEO</name>
<feature type="domain" description="tRNA intron endonuclease catalytic" evidence="6">
    <location>
        <begin position="346"/>
        <end position="440"/>
    </location>
</feature>
<dbReference type="InterPro" id="IPR006676">
    <property type="entry name" value="tRNA_splic"/>
</dbReference>
<protein>
    <recommendedName>
        <fullName evidence="4">tRNA-splicing endonuclease subunit Sen2</fullName>
        <ecNumber evidence="4">4.6.1.16</ecNumber>
    </recommendedName>
</protein>
<keyword evidence="8" id="KW-1185">Reference proteome</keyword>
<dbReference type="EC" id="4.6.1.16" evidence="4"/>
<evidence type="ECO:0000313" key="7">
    <source>
        <dbReference type="EMBL" id="KAL1592983.1"/>
    </source>
</evidence>
<evidence type="ECO:0000256" key="3">
    <source>
        <dbReference type="ARBA" id="ARBA00023239"/>
    </source>
</evidence>
<dbReference type="InterPro" id="IPR016589">
    <property type="entry name" value="tRNA_splic_SEN2"/>
</dbReference>
<keyword evidence="7" id="KW-0540">Nuclease</keyword>
<reference evidence="7 8" key="1">
    <citation type="submission" date="2024-02" db="EMBL/GenBank/DDBJ databases">
        <title>De novo assembly and annotation of 12 fungi associated with fruit tree decline syndrome in Ontario, Canada.</title>
        <authorList>
            <person name="Sulman M."/>
            <person name="Ellouze W."/>
            <person name="Ilyukhin E."/>
        </authorList>
    </citation>
    <scope>NUCLEOTIDE SEQUENCE [LARGE SCALE GENOMIC DNA]</scope>
    <source>
        <strain evidence="7 8">M97-236</strain>
    </source>
</reference>
<proteinExistence type="inferred from homology"/>
<keyword evidence="2 4" id="KW-0819">tRNA processing</keyword>